<keyword evidence="2 7" id="KW-0812">Transmembrane</keyword>
<sequence>MNDPLVDQAIADGRVPVEITAAYLNETRDPPAIAVIIAITVISSLIVLIRITSRAFYVRRFGLDDALVAFSWSIFVPFAILCVRLIQIGSGRHYEYIRHVMTMETVEISEIWDFIAHLLYTTSLVVCRLSGLAFYHRLCAQHRGFLITIRALSVVLIAGYIAQMALIIFHCLPVTGLWPYDWQPGFENYTCLTWGIVYSVNSSVSLLCDFLLFGIPIAMLRMLHMPPRQKVQLAGILLPGIGVVAISIARLVLVIKGQWEADMSWSYNPMLAVEVAEIGATLVALSVPGVKPVFDRLILRKPREGTASKAAYYPDGSAREGSQGTRLRTLRDTSAALHSNDDMAGSYLAGEDVMADDKSITSRDGIVVRTDFDLSVQDGTAERGGKRKVRVSSGLHSRGDA</sequence>
<feature type="transmembrane region" description="Helical" evidence="7">
    <location>
        <begin position="275"/>
        <end position="294"/>
    </location>
</feature>
<protein>
    <recommendedName>
        <fullName evidence="8">Rhodopsin domain-containing protein</fullName>
    </recommendedName>
</protein>
<feature type="transmembrane region" description="Helical" evidence="7">
    <location>
        <begin position="147"/>
        <end position="175"/>
    </location>
</feature>
<feature type="transmembrane region" description="Helical" evidence="7">
    <location>
        <begin position="32"/>
        <end position="51"/>
    </location>
</feature>
<evidence type="ECO:0000256" key="7">
    <source>
        <dbReference type="SAM" id="Phobius"/>
    </source>
</evidence>
<evidence type="ECO:0000256" key="6">
    <source>
        <dbReference type="SAM" id="MobiDB-lite"/>
    </source>
</evidence>
<keyword evidence="3 7" id="KW-1133">Transmembrane helix</keyword>
<dbReference type="EMBL" id="JAGSXJ010000015">
    <property type="protein sequence ID" value="KAH6685392.1"/>
    <property type="molecule type" value="Genomic_DNA"/>
</dbReference>
<keyword evidence="10" id="KW-1185">Reference proteome</keyword>
<evidence type="ECO:0000313" key="9">
    <source>
        <dbReference type="EMBL" id="KAH6685392.1"/>
    </source>
</evidence>
<evidence type="ECO:0000256" key="1">
    <source>
        <dbReference type="ARBA" id="ARBA00004141"/>
    </source>
</evidence>
<dbReference type="OrthoDB" id="5283415at2759"/>
<reference evidence="9" key="1">
    <citation type="journal article" date="2021" name="Nat. Commun.">
        <title>Genetic determinants of endophytism in the Arabidopsis root mycobiome.</title>
        <authorList>
            <person name="Mesny F."/>
            <person name="Miyauchi S."/>
            <person name="Thiergart T."/>
            <person name="Pickel B."/>
            <person name="Atanasova L."/>
            <person name="Karlsson M."/>
            <person name="Huettel B."/>
            <person name="Barry K.W."/>
            <person name="Haridas S."/>
            <person name="Chen C."/>
            <person name="Bauer D."/>
            <person name="Andreopoulos W."/>
            <person name="Pangilinan J."/>
            <person name="LaButti K."/>
            <person name="Riley R."/>
            <person name="Lipzen A."/>
            <person name="Clum A."/>
            <person name="Drula E."/>
            <person name="Henrissat B."/>
            <person name="Kohler A."/>
            <person name="Grigoriev I.V."/>
            <person name="Martin F.M."/>
            <person name="Hacquard S."/>
        </authorList>
    </citation>
    <scope>NUCLEOTIDE SEQUENCE</scope>
    <source>
        <strain evidence="9">MPI-SDFR-AT-0117</strain>
    </source>
</reference>
<feature type="transmembrane region" description="Helical" evidence="7">
    <location>
        <begin position="231"/>
        <end position="255"/>
    </location>
</feature>
<dbReference type="Pfam" id="PF20684">
    <property type="entry name" value="Fung_rhodopsin"/>
    <property type="match status" value="1"/>
</dbReference>
<gene>
    <name evidence="9" type="ORF">F5X68DRAFT_262643</name>
</gene>
<feature type="transmembrane region" description="Helical" evidence="7">
    <location>
        <begin position="195"/>
        <end position="219"/>
    </location>
</feature>
<dbReference type="AlphaFoldDB" id="A0A9P8V928"/>
<comment type="caution">
    <text evidence="9">The sequence shown here is derived from an EMBL/GenBank/DDBJ whole genome shotgun (WGS) entry which is preliminary data.</text>
</comment>
<feature type="transmembrane region" description="Helical" evidence="7">
    <location>
        <begin position="63"/>
        <end position="86"/>
    </location>
</feature>
<evidence type="ECO:0000259" key="8">
    <source>
        <dbReference type="Pfam" id="PF20684"/>
    </source>
</evidence>
<evidence type="ECO:0000313" key="10">
    <source>
        <dbReference type="Proteomes" id="UP000770015"/>
    </source>
</evidence>
<accession>A0A9P8V928</accession>
<evidence type="ECO:0000256" key="2">
    <source>
        <dbReference type="ARBA" id="ARBA00022692"/>
    </source>
</evidence>
<feature type="region of interest" description="Disordered" evidence="6">
    <location>
        <begin position="379"/>
        <end position="401"/>
    </location>
</feature>
<dbReference type="GO" id="GO:0016020">
    <property type="term" value="C:membrane"/>
    <property type="evidence" value="ECO:0007669"/>
    <property type="project" value="UniProtKB-SubCell"/>
</dbReference>
<dbReference type="PANTHER" id="PTHR33048">
    <property type="entry name" value="PTH11-LIKE INTEGRAL MEMBRANE PROTEIN (AFU_ORTHOLOGUE AFUA_5G11245)"/>
    <property type="match status" value="1"/>
</dbReference>
<keyword evidence="4 7" id="KW-0472">Membrane</keyword>
<feature type="transmembrane region" description="Helical" evidence="7">
    <location>
        <begin position="114"/>
        <end position="135"/>
    </location>
</feature>
<evidence type="ECO:0000256" key="5">
    <source>
        <dbReference type="ARBA" id="ARBA00038359"/>
    </source>
</evidence>
<dbReference type="InterPro" id="IPR052337">
    <property type="entry name" value="SAT4-like"/>
</dbReference>
<dbReference type="InterPro" id="IPR049326">
    <property type="entry name" value="Rhodopsin_dom_fungi"/>
</dbReference>
<proteinExistence type="inferred from homology"/>
<comment type="subcellular location">
    <subcellularLocation>
        <location evidence="1">Membrane</location>
        <topology evidence="1">Multi-pass membrane protein</topology>
    </subcellularLocation>
</comment>
<evidence type="ECO:0000256" key="3">
    <source>
        <dbReference type="ARBA" id="ARBA00022989"/>
    </source>
</evidence>
<feature type="domain" description="Rhodopsin" evidence="8">
    <location>
        <begin position="49"/>
        <end position="295"/>
    </location>
</feature>
<dbReference type="Proteomes" id="UP000770015">
    <property type="component" value="Unassembled WGS sequence"/>
</dbReference>
<name>A0A9P8V928_9PEZI</name>
<evidence type="ECO:0000256" key="4">
    <source>
        <dbReference type="ARBA" id="ARBA00023136"/>
    </source>
</evidence>
<comment type="similarity">
    <text evidence="5">Belongs to the SAT4 family.</text>
</comment>
<dbReference type="PANTHER" id="PTHR33048:SF47">
    <property type="entry name" value="INTEGRAL MEMBRANE PROTEIN-RELATED"/>
    <property type="match status" value="1"/>
</dbReference>
<organism evidence="9 10">
    <name type="scientific">Plectosphaerella plurivora</name>
    <dbReference type="NCBI Taxonomy" id="936078"/>
    <lineage>
        <taxon>Eukaryota</taxon>
        <taxon>Fungi</taxon>
        <taxon>Dikarya</taxon>
        <taxon>Ascomycota</taxon>
        <taxon>Pezizomycotina</taxon>
        <taxon>Sordariomycetes</taxon>
        <taxon>Hypocreomycetidae</taxon>
        <taxon>Glomerellales</taxon>
        <taxon>Plectosphaerellaceae</taxon>
        <taxon>Plectosphaerella</taxon>
    </lineage>
</organism>